<dbReference type="InterPro" id="IPR023213">
    <property type="entry name" value="CAT-like_dom_sf"/>
</dbReference>
<proteinExistence type="predicted"/>
<dbReference type="EMBL" id="CACVBM020001607">
    <property type="protein sequence ID" value="CAA7055446.1"/>
    <property type="molecule type" value="Genomic_DNA"/>
</dbReference>
<organism evidence="3 4">
    <name type="scientific">Microthlaspi erraticum</name>
    <dbReference type="NCBI Taxonomy" id="1685480"/>
    <lineage>
        <taxon>Eukaryota</taxon>
        <taxon>Viridiplantae</taxon>
        <taxon>Streptophyta</taxon>
        <taxon>Embryophyta</taxon>
        <taxon>Tracheophyta</taxon>
        <taxon>Spermatophyta</taxon>
        <taxon>Magnoliopsida</taxon>
        <taxon>eudicotyledons</taxon>
        <taxon>Gunneridae</taxon>
        <taxon>Pentapetalae</taxon>
        <taxon>rosids</taxon>
        <taxon>malvids</taxon>
        <taxon>Brassicales</taxon>
        <taxon>Brassicaceae</taxon>
        <taxon>Coluteocarpeae</taxon>
        <taxon>Microthlaspi</taxon>
    </lineage>
</organism>
<evidence type="ECO:0000256" key="2">
    <source>
        <dbReference type="ARBA" id="ARBA00023315"/>
    </source>
</evidence>
<keyword evidence="2" id="KW-0012">Acyltransferase</keyword>
<evidence type="ECO:0000313" key="3">
    <source>
        <dbReference type="EMBL" id="CAA7055446.1"/>
    </source>
</evidence>
<dbReference type="Gene3D" id="3.30.559.10">
    <property type="entry name" value="Chloramphenicol acetyltransferase-like domain"/>
    <property type="match status" value="1"/>
</dbReference>
<gene>
    <name evidence="3" type="ORF">MERR_LOCUS42682</name>
</gene>
<keyword evidence="4" id="KW-1185">Reference proteome</keyword>
<sequence length="240" mass="26937">MMELVLYLSKDSDNFRTVKPPPLGEISEDVVRVTLELTAENIEKLREKVKNDSPARSQLHLSTFVIAYAYSWTCVVKARGGNPNRQVNFLYLADFRHRLDPKVPATYSGSCVFPMGWFDYEARTFLEEDGFVKAVEIHNDSVKGLGSRGIESLCNEYVQGMKKIKPGSQFGKVAGSNRFGVYVTDFGWGRPAKTEFVSTDPEAFCISERRDEAGGVEMGVCLKKSEMEIFLSLFKNGLSD</sequence>
<evidence type="ECO:0000256" key="1">
    <source>
        <dbReference type="ARBA" id="ARBA00022679"/>
    </source>
</evidence>
<protein>
    <submittedName>
        <fullName evidence="3">Uncharacterized protein</fullName>
    </submittedName>
</protein>
<dbReference type="AlphaFoldDB" id="A0A6D2KSW6"/>
<comment type="caution">
    <text evidence="3">The sequence shown here is derived from an EMBL/GenBank/DDBJ whole genome shotgun (WGS) entry which is preliminary data.</text>
</comment>
<dbReference type="GO" id="GO:0016747">
    <property type="term" value="F:acyltransferase activity, transferring groups other than amino-acyl groups"/>
    <property type="evidence" value="ECO:0007669"/>
    <property type="project" value="UniProtKB-ARBA"/>
</dbReference>
<dbReference type="OrthoDB" id="1039005at2759"/>
<dbReference type="Pfam" id="PF02458">
    <property type="entry name" value="Transferase"/>
    <property type="match status" value="1"/>
</dbReference>
<keyword evidence="1" id="KW-0808">Transferase</keyword>
<evidence type="ECO:0000313" key="4">
    <source>
        <dbReference type="Proteomes" id="UP000467841"/>
    </source>
</evidence>
<reference evidence="3" key="1">
    <citation type="submission" date="2020-01" db="EMBL/GenBank/DDBJ databases">
        <authorList>
            <person name="Mishra B."/>
        </authorList>
    </citation>
    <scope>NUCLEOTIDE SEQUENCE [LARGE SCALE GENOMIC DNA]</scope>
</reference>
<accession>A0A6D2KSW6</accession>
<dbReference type="InterPro" id="IPR051504">
    <property type="entry name" value="Plant_metabolite_acyltrans"/>
</dbReference>
<dbReference type="Proteomes" id="UP000467841">
    <property type="component" value="Unassembled WGS sequence"/>
</dbReference>
<dbReference type="PANTHER" id="PTHR31625">
    <property type="match status" value="1"/>
</dbReference>
<name>A0A6D2KSW6_9BRAS</name>